<gene>
    <name evidence="1" type="ORF">HKK74_06275</name>
</gene>
<name>A0ABR7LJR4_9ACTN</name>
<evidence type="ECO:0000313" key="2">
    <source>
        <dbReference type="Proteomes" id="UP000805614"/>
    </source>
</evidence>
<evidence type="ECO:0000313" key="1">
    <source>
        <dbReference type="EMBL" id="MBC6465097.1"/>
    </source>
</evidence>
<accession>A0ABR7LJR4</accession>
<keyword evidence="2" id="KW-1185">Reference proteome</keyword>
<comment type="caution">
    <text evidence="1">The sequence shown here is derived from an EMBL/GenBank/DDBJ whole genome shotgun (WGS) entry which is preliminary data.</text>
</comment>
<dbReference type="Proteomes" id="UP000805614">
    <property type="component" value="Unassembled WGS sequence"/>
</dbReference>
<dbReference type="RefSeq" id="WP_246491262.1">
    <property type="nucleotide sequence ID" value="NZ_BAAAOK010000017.1"/>
</dbReference>
<proteinExistence type="predicted"/>
<organism evidence="1 2">
    <name type="scientific">Actinomadura alba</name>
    <dbReference type="NCBI Taxonomy" id="406431"/>
    <lineage>
        <taxon>Bacteria</taxon>
        <taxon>Bacillati</taxon>
        <taxon>Actinomycetota</taxon>
        <taxon>Actinomycetes</taxon>
        <taxon>Streptosporangiales</taxon>
        <taxon>Thermomonosporaceae</taxon>
        <taxon>Actinomadura</taxon>
    </lineage>
</organism>
<reference evidence="1 2" key="1">
    <citation type="submission" date="2020-06" db="EMBL/GenBank/DDBJ databases">
        <title>Actinomadura xiongansis sp. nov., isolated from soil of Baiyangdian.</title>
        <authorList>
            <person name="Zhang X."/>
        </authorList>
    </citation>
    <scope>NUCLEOTIDE SEQUENCE [LARGE SCALE GENOMIC DNA]</scope>
    <source>
        <strain evidence="1 2">HBUM206468</strain>
    </source>
</reference>
<sequence>MTAVLIVMCLLVGALELYAGTRHKRQAEDFQRRIDELKTQVGKQSNVLVTVGEQLTAEVARVKRDVLPGMDSRLRHNTMQLDQFRQLLGQADEYIRAQAMRLHDLEKQKIILSALRRKLIDVESSMRPLLEDGTGEERNGEKVETALTRISDLERGGDEMLDLQRDLTQALEGVEDVVTDLLRYTSDELDEAVTASLTGRPADGTTVAGRLWSADPQVRDLLVEAYEQCLEAGLLHVRFKTTDGDPERLRYFLTGRGMSELARGYAALLISIGMDLQQGRPQPADAAALRAMLRALHESDGATAQIGPLIVVRTPEALLCAVLRHSQGLEFENYGLLWDPAVAADRLRRLPAHQIWDLTAWAAQSPEA</sequence>
<protein>
    <submittedName>
        <fullName evidence="1">Uncharacterized protein</fullName>
    </submittedName>
</protein>
<dbReference type="EMBL" id="JABVEC010000003">
    <property type="protein sequence ID" value="MBC6465097.1"/>
    <property type="molecule type" value="Genomic_DNA"/>
</dbReference>